<evidence type="ECO:0000256" key="1">
    <source>
        <dbReference type="SAM" id="MobiDB-lite"/>
    </source>
</evidence>
<organism evidence="3 4">
    <name type="scientific">Pannonibacter indicus</name>
    <dbReference type="NCBI Taxonomy" id="466044"/>
    <lineage>
        <taxon>Bacteria</taxon>
        <taxon>Pseudomonadati</taxon>
        <taxon>Pseudomonadota</taxon>
        <taxon>Alphaproteobacteria</taxon>
        <taxon>Hyphomicrobiales</taxon>
        <taxon>Stappiaceae</taxon>
        <taxon>Pannonibacter</taxon>
    </lineage>
</organism>
<evidence type="ECO:0000313" key="4">
    <source>
        <dbReference type="Proteomes" id="UP000183900"/>
    </source>
</evidence>
<dbReference type="Proteomes" id="UP000183900">
    <property type="component" value="Unassembled WGS sequence"/>
</dbReference>
<name>A0A0K6HN44_9HYPH</name>
<dbReference type="Gene3D" id="3.30.1050.10">
    <property type="entry name" value="SCP2 sterol-binding domain"/>
    <property type="match status" value="1"/>
</dbReference>
<reference evidence="4" key="1">
    <citation type="submission" date="2015-08" db="EMBL/GenBank/DDBJ databases">
        <authorList>
            <person name="Varghese N."/>
        </authorList>
    </citation>
    <scope>NUCLEOTIDE SEQUENCE [LARGE SCALE GENOMIC DNA]</scope>
    <source>
        <strain evidence="4">DSM 23407</strain>
    </source>
</reference>
<accession>A0A0K6HN44</accession>
<gene>
    <name evidence="3" type="ORF">Ga0061067_101558</name>
</gene>
<dbReference type="Pfam" id="PF02036">
    <property type="entry name" value="SCP2"/>
    <property type="match status" value="1"/>
</dbReference>
<evidence type="ECO:0000259" key="2">
    <source>
        <dbReference type="Pfam" id="PF02036"/>
    </source>
</evidence>
<dbReference type="AlphaFoldDB" id="A0A0K6HN44"/>
<keyword evidence="4" id="KW-1185">Reference proteome</keyword>
<feature type="compositionally biased region" description="Polar residues" evidence="1">
    <location>
        <begin position="1"/>
        <end position="16"/>
    </location>
</feature>
<evidence type="ECO:0000313" key="3">
    <source>
        <dbReference type="EMBL" id="CUA92472.1"/>
    </source>
</evidence>
<feature type="region of interest" description="Disordered" evidence="1">
    <location>
        <begin position="1"/>
        <end position="25"/>
    </location>
</feature>
<dbReference type="RefSeq" id="WP_208975498.1">
    <property type="nucleotide sequence ID" value="NZ_CYHE01000001.1"/>
</dbReference>
<dbReference type="EMBL" id="CYHE01000001">
    <property type="protein sequence ID" value="CUA92472.1"/>
    <property type="molecule type" value="Genomic_DNA"/>
</dbReference>
<proteinExistence type="predicted"/>
<dbReference type="InterPro" id="IPR036527">
    <property type="entry name" value="SCP2_sterol-bd_dom_sf"/>
</dbReference>
<feature type="domain" description="SCP2" evidence="2">
    <location>
        <begin position="56"/>
        <end position="152"/>
    </location>
</feature>
<dbReference type="InterPro" id="IPR003033">
    <property type="entry name" value="SCP2_sterol-bd_dom"/>
</dbReference>
<protein>
    <submittedName>
        <fullName evidence="3">Predicted lipid carrier protein YhbT, SCP2 domain</fullName>
    </submittedName>
</protein>
<sequence length="199" mass="20541">MIPSGPNSSPTISPDSPSGAGQPPSIPGMPPFLALGLRLAPAAPAAFVLTGAARQIVARHPGLMSRLGAYRHSRFALTASDVPLTFLMDLSQEPLTITLHAVPPAADARITGKLSALVGLVHGVWDGDALFFSRDLTIEGDTSAALALRNAIDDAELDLGAEIARLTGPLAGAAKRVIALLQSMTGVPLSRPAPMEAFR</sequence>
<dbReference type="SUPFAM" id="SSF55718">
    <property type="entry name" value="SCP-like"/>
    <property type="match status" value="1"/>
</dbReference>